<accession>A0AAV4SBX5</accession>
<name>A0AAV4SBX5_CAEEX</name>
<dbReference type="EMBL" id="BPLR01009279">
    <property type="protein sequence ID" value="GIY30794.1"/>
    <property type="molecule type" value="Genomic_DNA"/>
</dbReference>
<dbReference type="Proteomes" id="UP001054945">
    <property type="component" value="Unassembled WGS sequence"/>
</dbReference>
<proteinExistence type="predicted"/>
<feature type="region of interest" description="Disordered" evidence="1">
    <location>
        <begin position="100"/>
        <end position="119"/>
    </location>
</feature>
<protein>
    <submittedName>
        <fullName evidence="2">Uncharacterized protein</fullName>
    </submittedName>
</protein>
<reference evidence="2 3" key="1">
    <citation type="submission" date="2021-06" db="EMBL/GenBank/DDBJ databases">
        <title>Caerostris extrusa draft genome.</title>
        <authorList>
            <person name="Kono N."/>
            <person name="Arakawa K."/>
        </authorList>
    </citation>
    <scope>NUCLEOTIDE SEQUENCE [LARGE SCALE GENOMIC DNA]</scope>
</reference>
<feature type="compositionally biased region" description="Polar residues" evidence="1">
    <location>
        <begin position="103"/>
        <end position="119"/>
    </location>
</feature>
<evidence type="ECO:0000313" key="3">
    <source>
        <dbReference type="Proteomes" id="UP001054945"/>
    </source>
</evidence>
<dbReference type="AlphaFoldDB" id="A0AAV4SBX5"/>
<keyword evidence="3" id="KW-1185">Reference proteome</keyword>
<sequence>MKDDKINLIQSNNDTIVSWEKQDEKNQFSKVNSEIFHEKTDLSDVDVFNEKSKTTHQYNMDKSEMKSIDVAGEGQINSRNIHDSPTKTLSCEEEIVCSDEENTTGNTDLSTEENSGCKF</sequence>
<organism evidence="2 3">
    <name type="scientific">Caerostris extrusa</name>
    <name type="common">Bark spider</name>
    <name type="synonym">Caerostris bankana</name>
    <dbReference type="NCBI Taxonomy" id="172846"/>
    <lineage>
        <taxon>Eukaryota</taxon>
        <taxon>Metazoa</taxon>
        <taxon>Ecdysozoa</taxon>
        <taxon>Arthropoda</taxon>
        <taxon>Chelicerata</taxon>
        <taxon>Arachnida</taxon>
        <taxon>Araneae</taxon>
        <taxon>Araneomorphae</taxon>
        <taxon>Entelegynae</taxon>
        <taxon>Araneoidea</taxon>
        <taxon>Araneidae</taxon>
        <taxon>Caerostris</taxon>
    </lineage>
</organism>
<comment type="caution">
    <text evidence="2">The sequence shown here is derived from an EMBL/GenBank/DDBJ whole genome shotgun (WGS) entry which is preliminary data.</text>
</comment>
<evidence type="ECO:0000256" key="1">
    <source>
        <dbReference type="SAM" id="MobiDB-lite"/>
    </source>
</evidence>
<evidence type="ECO:0000313" key="2">
    <source>
        <dbReference type="EMBL" id="GIY30794.1"/>
    </source>
</evidence>
<gene>
    <name evidence="2" type="ORF">CEXT_652091</name>
</gene>